<protein>
    <submittedName>
        <fullName evidence="1">Uncharacterized protein</fullName>
    </submittedName>
</protein>
<dbReference type="GO" id="GO:0008289">
    <property type="term" value="F:lipid binding"/>
    <property type="evidence" value="ECO:0007669"/>
    <property type="project" value="InterPro"/>
</dbReference>
<dbReference type="Gene3D" id="3.15.10.30">
    <property type="entry name" value="Haemolymph juvenile hormone binding protein"/>
    <property type="match status" value="1"/>
</dbReference>
<accession>A0AAW2H971</accession>
<comment type="caution">
    <text evidence="1">The sequence shown here is derived from an EMBL/GenBank/DDBJ whole genome shotgun (WGS) entry which is preliminary data.</text>
</comment>
<evidence type="ECO:0000313" key="1">
    <source>
        <dbReference type="EMBL" id="KAL0266262.1"/>
    </source>
</evidence>
<dbReference type="PANTHER" id="PTHR11008">
    <property type="entry name" value="PROTEIN TAKEOUT-LIKE PROTEIN"/>
    <property type="match status" value="1"/>
</dbReference>
<dbReference type="SUPFAM" id="SSF55394">
    <property type="entry name" value="Bactericidal permeability-increasing protein, BPI"/>
    <property type="match status" value="1"/>
</dbReference>
<dbReference type="Pfam" id="PF06585">
    <property type="entry name" value="JHBP"/>
    <property type="match status" value="1"/>
</dbReference>
<dbReference type="InterPro" id="IPR017943">
    <property type="entry name" value="Bactericidal_perm-incr_a/b_dom"/>
</dbReference>
<proteinExistence type="predicted"/>
<name>A0AAW2H971_9NEOP</name>
<sequence>MVEDIRQMLENVRIPHVRFNFDEEYFGRLECAFDDLHVVGLNRFDVTLFDPSFEKDKFGIKNLTVTVSPLNISGKYNLDGKIIFPIGNDAIHVFGNGDARIDLEDVSGWFQLYLKSKAGQIKVKELDIMFDIGKMDMKLSDIMGGGELEDVFNELFNVLGPTVIEHYKPGLIKLLKEKLTDILNEQFK</sequence>
<dbReference type="InterPro" id="IPR038606">
    <property type="entry name" value="To_sf"/>
</dbReference>
<dbReference type="AlphaFoldDB" id="A0AAW2H971"/>
<dbReference type="InterPro" id="IPR010562">
    <property type="entry name" value="Haemolymph_juvenile_hormone-bd"/>
</dbReference>
<dbReference type="EMBL" id="JARGDH010000005">
    <property type="protein sequence ID" value="KAL0266262.1"/>
    <property type="molecule type" value="Genomic_DNA"/>
</dbReference>
<organism evidence="1">
    <name type="scientific">Menopon gallinae</name>
    <name type="common">poultry shaft louse</name>
    <dbReference type="NCBI Taxonomy" id="328185"/>
    <lineage>
        <taxon>Eukaryota</taxon>
        <taxon>Metazoa</taxon>
        <taxon>Ecdysozoa</taxon>
        <taxon>Arthropoda</taxon>
        <taxon>Hexapoda</taxon>
        <taxon>Insecta</taxon>
        <taxon>Pterygota</taxon>
        <taxon>Neoptera</taxon>
        <taxon>Paraneoptera</taxon>
        <taxon>Psocodea</taxon>
        <taxon>Troctomorpha</taxon>
        <taxon>Phthiraptera</taxon>
        <taxon>Amblycera</taxon>
        <taxon>Menoponidae</taxon>
        <taxon>Menopon</taxon>
    </lineage>
</organism>
<dbReference type="PANTHER" id="PTHR11008:SF9">
    <property type="entry name" value="PROTEIN TAKEOUT-LIKE PROTEIN"/>
    <property type="match status" value="1"/>
</dbReference>
<reference evidence="1" key="1">
    <citation type="journal article" date="2024" name="Gigascience">
        <title>Chromosome-level genome of the poultry shaft louse Menopon gallinae provides insight into the host-switching and adaptive evolution of parasitic lice.</title>
        <authorList>
            <person name="Xu Y."/>
            <person name="Ma L."/>
            <person name="Liu S."/>
            <person name="Liang Y."/>
            <person name="Liu Q."/>
            <person name="He Z."/>
            <person name="Tian L."/>
            <person name="Duan Y."/>
            <person name="Cai W."/>
            <person name="Li H."/>
            <person name="Song F."/>
        </authorList>
    </citation>
    <scope>NUCLEOTIDE SEQUENCE</scope>
    <source>
        <strain evidence="1">Cailab_2023a</strain>
    </source>
</reference>
<gene>
    <name evidence="1" type="ORF">PYX00_008855</name>
</gene>